<dbReference type="InterPro" id="IPR013216">
    <property type="entry name" value="Methyltransf_11"/>
</dbReference>
<sequence length="422" mass="48513">MSLAIRFWTLVVNMLCIPMHVINAVGLYKMYKRVFPMVLRSFSVSYNQKMHERKAELFRSLSEFTKPGGKLTILEIGCGTGTNFQFYPPGCKVICTDPNPHFQKYLEKSMKQNDQLTFDRFVVTSGEDMASVGDESVDVVVCTLVLCTVRDIPQTLREVHRILRPGGAFFFLEHVVADSSTWAYFFQHVLQPAWYYFGDGCKFVGLRGMYKRLFPFLAYNITFSYNDKMHKLKRELFRNLARFKNANGTLRLLEIGCGSGANFRFYPNGCTVICTDPNPYMEPYLRMSMDVNKHLSYEEILVLSGEDLREVQDESVDVVVCTLVLCSVNNVENVLQEARRVLRNGGALYFLEHVVSDPSTWTYFCQYVFEPLWYLLGDGCMVTRATWKNLEAAGFAELHLKHIEAPEVSLMIRPHIMGYSIK</sequence>
<keyword evidence="1" id="KW-0472">Membrane</keyword>
<dbReference type="PANTHER" id="PTHR45036">
    <property type="entry name" value="METHYLTRANSFERASE LIKE 7B"/>
    <property type="match status" value="1"/>
</dbReference>
<feature type="domain" description="Methyltransferase type 11" evidence="2">
    <location>
        <begin position="253"/>
        <end position="350"/>
    </location>
</feature>
<dbReference type="CDD" id="cd02440">
    <property type="entry name" value="AdoMet_MTases"/>
    <property type="match status" value="2"/>
</dbReference>
<dbReference type="InterPro" id="IPR052356">
    <property type="entry name" value="Thiol_S-MT"/>
</dbReference>
<gene>
    <name evidence="3" type="ORF">CRENBAI_018689</name>
</gene>
<reference evidence="3 4" key="1">
    <citation type="submission" date="2021-06" db="EMBL/GenBank/DDBJ databases">
        <authorList>
            <person name="Palmer J.M."/>
        </authorList>
    </citation>
    <scope>NUCLEOTIDE SEQUENCE [LARGE SCALE GENOMIC DNA]</scope>
    <source>
        <strain evidence="3 4">MEX-2019</strain>
        <tissue evidence="3">Muscle</tissue>
    </source>
</reference>
<feature type="transmembrane region" description="Helical" evidence="1">
    <location>
        <begin position="6"/>
        <end position="28"/>
    </location>
</feature>
<dbReference type="GO" id="GO:0008757">
    <property type="term" value="F:S-adenosylmethionine-dependent methyltransferase activity"/>
    <property type="evidence" value="ECO:0007669"/>
    <property type="project" value="InterPro"/>
</dbReference>
<protein>
    <recommendedName>
        <fullName evidence="2">Methyltransferase type 11 domain-containing protein</fullName>
    </recommendedName>
</protein>
<name>A0AAV9S0A0_9TELE</name>
<dbReference type="AlphaFoldDB" id="A0AAV9S0A0"/>
<evidence type="ECO:0000313" key="3">
    <source>
        <dbReference type="EMBL" id="KAK5614727.1"/>
    </source>
</evidence>
<dbReference type="EMBL" id="JAHHUM010001154">
    <property type="protein sequence ID" value="KAK5614727.1"/>
    <property type="molecule type" value="Genomic_DNA"/>
</dbReference>
<keyword evidence="1" id="KW-1133">Transmembrane helix</keyword>
<evidence type="ECO:0000313" key="4">
    <source>
        <dbReference type="Proteomes" id="UP001311232"/>
    </source>
</evidence>
<organism evidence="3 4">
    <name type="scientific">Crenichthys baileyi</name>
    <name type="common">White River springfish</name>
    <dbReference type="NCBI Taxonomy" id="28760"/>
    <lineage>
        <taxon>Eukaryota</taxon>
        <taxon>Metazoa</taxon>
        <taxon>Chordata</taxon>
        <taxon>Craniata</taxon>
        <taxon>Vertebrata</taxon>
        <taxon>Euteleostomi</taxon>
        <taxon>Actinopterygii</taxon>
        <taxon>Neopterygii</taxon>
        <taxon>Teleostei</taxon>
        <taxon>Neoteleostei</taxon>
        <taxon>Acanthomorphata</taxon>
        <taxon>Ovalentaria</taxon>
        <taxon>Atherinomorphae</taxon>
        <taxon>Cyprinodontiformes</taxon>
        <taxon>Goodeidae</taxon>
        <taxon>Crenichthys</taxon>
    </lineage>
</organism>
<dbReference type="SUPFAM" id="SSF53335">
    <property type="entry name" value="S-adenosyl-L-methionine-dependent methyltransferases"/>
    <property type="match status" value="2"/>
</dbReference>
<keyword evidence="1" id="KW-0812">Transmembrane</keyword>
<evidence type="ECO:0000256" key="1">
    <source>
        <dbReference type="SAM" id="Phobius"/>
    </source>
</evidence>
<accession>A0AAV9S0A0</accession>
<dbReference type="Pfam" id="PF08241">
    <property type="entry name" value="Methyltransf_11"/>
    <property type="match status" value="2"/>
</dbReference>
<dbReference type="Gene3D" id="3.40.50.150">
    <property type="entry name" value="Vaccinia Virus protein VP39"/>
    <property type="match status" value="2"/>
</dbReference>
<evidence type="ECO:0000259" key="2">
    <source>
        <dbReference type="Pfam" id="PF08241"/>
    </source>
</evidence>
<feature type="domain" description="Methyltransferase type 11" evidence="2">
    <location>
        <begin position="74"/>
        <end position="171"/>
    </location>
</feature>
<comment type="caution">
    <text evidence="3">The sequence shown here is derived from an EMBL/GenBank/DDBJ whole genome shotgun (WGS) entry which is preliminary data.</text>
</comment>
<dbReference type="Proteomes" id="UP001311232">
    <property type="component" value="Unassembled WGS sequence"/>
</dbReference>
<proteinExistence type="predicted"/>
<dbReference type="PANTHER" id="PTHR45036:SF1">
    <property type="entry name" value="METHYLTRANSFERASE LIKE 7A"/>
    <property type="match status" value="1"/>
</dbReference>
<keyword evidence="4" id="KW-1185">Reference proteome</keyword>
<dbReference type="InterPro" id="IPR029063">
    <property type="entry name" value="SAM-dependent_MTases_sf"/>
</dbReference>